<dbReference type="PATRIC" id="fig|135735.6.peg.394"/>
<dbReference type="PANTHER" id="PTHR42697:SF1">
    <property type="entry name" value="ENDONUCLEASE 8"/>
    <property type="match status" value="1"/>
</dbReference>
<dbReference type="GO" id="GO:0003684">
    <property type="term" value="F:damaged DNA binding"/>
    <property type="evidence" value="ECO:0007669"/>
    <property type="project" value="InterPro"/>
</dbReference>
<dbReference type="EMBL" id="CP011974">
    <property type="protein sequence ID" value="AKO91031.1"/>
    <property type="molecule type" value="Genomic_DNA"/>
</dbReference>
<dbReference type="PANTHER" id="PTHR42697">
    <property type="entry name" value="ENDONUCLEASE 8"/>
    <property type="match status" value="1"/>
</dbReference>
<dbReference type="RefSeq" id="WP_046218101.1">
    <property type="nucleotide sequence ID" value="NZ_CP011974.1"/>
</dbReference>
<dbReference type="Pfam" id="PF06831">
    <property type="entry name" value="H2TH"/>
    <property type="match status" value="1"/>
</dbReference>
<dbReference type="InterPro" id="IPR015886">
    <property type="entry name" value="H2TH_FPG"/>
</dbReference>
<dbReference type="SMART" id="SM00898">
    <property type="entry name" value="Fapy_DNA_glyco"/>
    <property type="match status" value="1"/>
</dbReference>
<keyword evidence="5 13" id="KW-0863">Zinc-finger</keyword>
<dbReference type="PROSITE" id="PS51066">
    <property type="entry name" value="ZF_FPG_2"/>
    <property type="match status" value="1"/>
</dbReference>
<dbReference type="KEGG" id="beo:BEH_02180"/>
<evidence type="ECO:0000256" key="7">
    <source>
        <dbReference type="ARBA" id="ARBA00022833"/>
    </source>
</evidence>
<accession>A0A2L1FF58</accession>
<dbReference type="SUPFAM" id="SSF46946">
    <property type="entry name" value="S13-like H2TH domain"/>
    <property type="match status" value="1"/>
</dbReference>
<evidence type="ECO:0000256" key="9">
    <source>
        <dbReference type="ARBA" id="ARBA00023204"/>
    </source>
</evidence>
<gene>
    <name evidence="16" type="ORF">BEH_02180</name>
</gene>
<keyword evidence="17" id="KW-1185">Reference proteome</keyword>
<dbReference type="Pfam" id="PF01149">
    <property type="entry name" value="Fapy_DNA_glyco"/>
    <property type="match status" value="1"/>
</dbReference>
<sequence length="274" mass="31873">MPEGPEIRIAADKVQKALTAYNIGEVWFAFPQLKHYEEILQGARVKRVDTKGKAMLIRFDNGYTIYSHNQLYGKWYIRAAYSYPKTNRQLRLALHNEKYSALLYSASDIEVLRDEEVPIHPFVSRVGPDILSENVTEQYLKERFLRKEFKGRRWSSLLLDQGFIGGVGNYLRSEILFVAGIYPNKRPIECTDEELRRAACAVKKLMIQSYETRGITNDLQLVEKLKKQGEERSSYRHWVFEREGEACRIDGTDIVKIIAGSRRLYYCPTCQKES</sequence>
<evidence type="ECO:0000259" key="14">
    <source>
        <dbReference type="PROSITE" id="PS51066"/>
    </source>
</evidence>
<dbReference type="Gene3D" id="3.20.190.10">
    <property type="entry name" value="MutM-like, N-terminal"/>
    <property type="match status" value="1"/>
</dbReference>
<keyword evidence="11" id="KW-0511">Multifunctional enzyme</keyword>
<keyword evidence="7" id="KW-0862">Zinc</keyword>
<keyword evidence="8" id="KW-0238">DNA-binding</keyword>
<dbReference type="NCBIfam" id="NF007763">
    <property type="entry name" value="PRK10445.1"/>
    <property type="match status" value="1"/>
</dbReference>
<dbReference type="GO" id="GO:0008270">
    <property type="term" value="F:zinc ion binding"/>
    <property type="evidence" value="ECO:0007669"/>
    <property type="project" value="UniProtKB-KW"/>
</dbReference>
<keyword evidence="4" id="KW-0227">DNA damage</keyword>
<dbReference type="Gene3D" id="1.10.8.50">
    <property type="match status" value="1"/>
</dbReference>
<evidence type="ECO:0000256" key="1">
    <source>
        <dbReference type="ARBA" id="ARBA00009409"/>
    </source>
</evidence>
<keyword evidence="9" id="KW-0234">DNA repair</keyword>
<dbReference type="InterPro" id="IPR012319">
    <property type="entry name" value="FPG_cat"/>
</dbReference>
<evidence type="ECO:0000256" key="8">
    <source>
        <dbReference type="ARBA" id="ARBA00023125"/>
    </source>
</evidence>
<dbReference type="InterPro" id="IPR044091">
    <property type="entry name" value="EcNei-like_N"/>
</dbReference>
<evidence type="ECO:0000313" key="16">
    <source>
        <dbReference type="EMBL" id="AKO91031.1"/>
    </source>
</evidence>
<dbReference type="SUPFAM" id="SSF81624">
    <property type="entry name" value="N-terminal domain of MutM-like DNA repair proteins"/>
    <property type="match status" value="1"/>
</dbReference>
<evidence type="ECO:0000256" key="2">
    <source>
        <dbReference type="ARBA" id="ARBA00012720"/>
    </source>
</evidence>
<dbReference type="GO" id="GO:0006284">
    <property type="term" value="P:base-excision repair"/>
    <property type="evidence" value="ECO:0007669"/>
    <property type="project" value="InterPro"/>
</dbReference>
<dbReference type="PROSITE" id="PS51068">
    <property type="entry name" value="FPG_CAT"/>
    <property type="match status" value="1"/>
</dbReference>
<keyword evidence="12" id="KW-0326">Glycosidase</keyword>
<dbReference type="GO" id="GO:0140078">
    <property type="term" value="F:class I DNA-(apurinic or apyrimidinic site) endonuclease activity"/>
    <property type="evidence" value="ECO:0007669"/>
    <property type="project" value="UniProtKB-EC"/>
</dbReference>
<evidence type="ECO:0000256" key="11">
    <source>
        <dbReference type="ARBA" id="ARBA00023268"/>
    </source>
</evidence>
<proteinExistence type="inferred from homology"/>
<evidence type="ECO:0000256" key="10">
    <source>
        <dbReference type="ARBA" id="ARBA00023239"/>
    </source>
</evidence>
<evidence type="ECO:0000256" key="5">
    <source>
        <dbReference type="ARBA" id="ARBA00022771"/>
    </source>
</evidence>
<evidence type="ECO:0000256" key="4">
    <source>
        <dbReference type="ARBA" id="ARBA00022763"/>
    </source>
</evidence>
<dbReference type="CDD" id="cd08965">
    <property type="entry name" value="EcNei-like_N"/>
    <property type="match status" value="1"/>
</dbReference>
<dbReference type="GO" id="GO:0000703">
    <property type="term" value="F:oxidized pyrimidine nucleobase lesion DNA N-glycosylase activity"/>
    <property type="evidence" value="ECO:0007669"/>
    <property type="project" value="InterPro"/>
</dbReference>
<evidence type="ECO:0000256" key="12">
    <source>
        <dbReference type="ARBA" id="ARBA00023295"/>
    </source>
</evidence>
<dbReference type="SMART" id="SM01232">
    <property type="entry name" value="H2TH"/>
    <property type="match status" value="1"/>
</dbReference>
<accession>A0A0H4KE48</accession>
<dbReference type="InterPro" id="IPR000214">
    <property type="entry name" value="Znf_DNA_glyclase/AP_lyase"/>
</dbReference>
<feature type="domain" description="Formamidopyrimidine-DNA glycosylase catalytic" evidence="15">
    <location>
        <begin position="2"/>
        <end position="90"/>
    </location>
</feature>
<dbReference type="InterPro" id="IPR035937">
    <property type="entry name" value="FPG_N"/>
</dbReference>
<organism evidence="16 17">
    <name type="scientific">Priestia filamentosa</name>
    <dbReference type="NCBI Taxonomy" id="1402861"/>
    <lineage>
        <taxon>Bacteria</taxon>
        <taxon>Bacillati</taxon>
        <taxon>Bacillota</taxon>
        <taxon>Bacilli</taxon>
        <taxon>Bacillales</taxon>
        <taxon>Bacillaceae</taxon>
        <taxon>Priestia</taxon>
    </lineage>
</organism>
<evidence type="ECO:0000256" key="13">
    <source>
        <dbReference type="PROSITE-ProRule" id="PRU00391"/>
    </source>
</evidence>
<evidence type="ECO:0000256" key="6">
    <source>
        <dbReference type="ARBA" id="ARBA00022801"/>
    </source>
</evidence>
<keyword evidence="3" id="KW-0479">Metal-binding</keyword>
<reference evidence="16 17" key="1">
    <citation type="journal article" date="2015" name="PLoS ONE">
        <title>Genome Sequence of Bacillus endophyticus and Analysis of Its Companion Mechanism in the Ketogulonigenium vulgare-Bacillus Strain Consortium.</title>
        <authorList>
            <person name="Jia N."/>
            <person name="Du J."/>
            <person name="Ding M.Z."/>
            <person name="Gao F."/>
            <person name="Yuan Y.J."/>
        </authorList>
    </citation>
    <scope>NUCLEOTIDE SEQUENCE [LARGE SCALE GENOMIC DNA]</scope>
    <source>
        <strain evidence="16 17">Hbe603</strain>
    </source>
</reference>
<dbReference type="Proteomes" id="UP000036202">
    <property type="component" value="Chromosome"/>
</dbReference>
<comment type="similarity">
    <text evidence="1">Belongs to the FPG family.</text>
</comment>
<dbReference type="InterPro" id="IPR010979">
    <property type="entry name" value="Ribosomal_uS13-like_H2TH"/>
</dbReference>
<feature type="domain" description="FPG-type" evidence="14">
    <location>
        <begin position="238"/>
        <end position="272"/>
    </location>
</feature>
<evidence type="ECO:0000256" key="3">
    <source>
        <dbReference type="ARBA" id="ARBA00022723"/>
    </source>
</evidence>
<name>A0A0H4KE48_9BACI</name>
<dbReference type="SUPFAM" id="SSF57716">
    <property type="entry name" value="Glucocorticoid receptor-like (DNA-binding domain)"/>
    <property type="match status" value="1"/>
</dbReference>
<dbReference type="AlphaFoldDB" id="A0A0H4KE48"/>
<dbReference type="EC" id="4.2.99.18" evidence="2"/>
<dbReference type="OrthoDB" id="9800855at2"/>
<evidence type="ECO:0000259" key="15">
    <source>
        <dbReference type="PROSITE" id="PS51068"/>
    </source>
</evidence>
<protein>
    <recommendedName>
        <fullName evidence="2">DNA-(apurinic or apyrimidinic site) lyase</fullName>
        <ecNumber evidence="2">4.2.99.18</ecNumber>
    </recommendedName>
</protein>
<keyword evidence="10" id="KW-0456">Lyase</keyword>
<keyword evidence="6" id="KW-0378">Hydrolase</keyword>
<reference evidence="17" key="2">
    <citation type="submission" date="2015-06" db="EMBL/GenBank/DDBJ databases">
        <title>Genome Sequence of Bacillus endophyticus and Analysis of its Companion Mechanism in the Ketogulonigenium vulgare-Bacillus strain Consortium.</title>
        <authorList>
            <person name="Jia N."/>
            <person name="Du J."/>
            <person name="Ding M.-Z."/>
            <person name="Gao F."/>
            <person name="Yuan Y.-J."/>
        </authorList>
    </citation>
    <scope>NUCLEOTIDE SEQUENCE [LARGE SCALE GENOMIC DNA]</scope>
    <source>
        <strain evidence="17">Hbe603</strain>
    </source>
</reference>
<evidence type="ECO:0000313" key="17">
    <source>
        <dbReference type="Proteomes" id="UP000036202"/>
    </source>
</evidence>